<protein>
    <submittedName>
        <fullName evidence="2">Uncharacterized protein</fullName>
    </submittedName>
</protein>
<dbReference type="EMBL" id="MZMZ02001599">
    <property type="protein sequence ID" value="RQM28874.1"/>
    <property type="molecule type" value="Genomic_DNA"/>
</dbReference>
<dbReference type="Proteomes" id="UP000284702">
    <property type="component" value="Unassembled WGS sequence"/>
</dbReference>
<evidence type="ECO:0000313" key="3">
    <source>
        <dbReference type="Proteomes" id="UP000284702"/>
    </source>
</evidence>
<evidence type="ECO:0000313" key="2">
    <source>
        <dbReference type="EMBL" id="RQM28874.1"/>
    </source>
</evidence>
<reference evidence="2" key="1">
    <citation type="submission" date="2018-07" db="EMBL/GenBank/DDBJ databases">
        <title>Annotation of Aphanomyces astaci genome assembly.</title>
        <authorList>
            <person name="Studholme D.J."/>
        </authorList>
    </citation>
    <scope>NUCLEOTIDE SEQUENCE [LARGE SCALE GENOMIC DNA]</scope>
    <source>
        <strain evidence="2">Pc</strain>
    </source>
</reference>
<dbReference type="AlphaFoldDB" id="A0A3R7Y2G2"/>
<sequence length="222" mass="23300">MTTTTTADDAVTPVPPTAMSVWRETDWVPSRSMADKDTDEYEASFLQGKRKKILIVFAAALVVVGTAIGVIVATSTETADASQASGVSSSSTTIAPVSTPSTIAGGSGELLVGSTGGAVVSEVDVTASDPTSTGNFTLANDITATTNSSDLESWEECSKGGTVKGFNVKLKVDVQYLANNHQYNCASIECTWEQCPAAYLWPSNDSKTRNCNLDESFVATWC</sequence>
<comment type="caution">
    <text evidence="2">The sequence shown here is derived from an EMBL/GenBank/DDBJ whole genome shotgun (WGS) entry which is preliminary data.</text>
</comment>
<keyword evidence="1" id="KW-0472">Membrane</keyword>
<name>A0A3R7Y2G2_APHAT</name>
<feature type="transmembrane region" description="Helical" evidence="1">
    <location>
        <begin position="53"/>
        <end position="73"/>
    </location>
</feature>
<organism evidence="2 3">
    <name type="scientific">Aphanomyces astaci</name>
    <name type="common">Crayfish plague agent</name>
    <dbReference type="NCBI Taxonomy" id="112090"/>
    <lineage>
        <taxon>Eukaryota</taxon>
        <taxon>Sar</taxon>
        <taxon>Stramenopiles</taxon>
        <taxon>Oomycota</taxon>
        <taxon>Saprolegniomycetes</taxon>
        <taxon>Saprolegniales</taxon>
        <taxon>Verrucalvaceae</taxon>
        <taxon>Aphanomyces</taxon>
    </lineage>
</organism>
<accession>A0A3R7Y2G2</accession>
<proteinExistence type="predicted"/>
<evidence type="ECO:0000256" key="1">
    <source>
        <dbReference type="SAM" id="Phobius"/>
    </source>
</evidence>
<gene>
    <name evidence="2" type="ORF">B5M09_011059</name>
</gene>
<keyword evidence="3" id="KW-1185">Reference proteome</keyword>
<dbReference type="VEuPathDB" id="FungiDB:H257_08768"/>
<keyword evidence="1" id="KW-1133">Transmembrane helix</keyword>
<keyword evidence="1" id="KW-0812">Transmembrane</keyword>